<dbReference type="InterPro" id="IPR050706">
    <property type="entry name" value="Cyclic-di-GMP_PDE-like"/>
</dbReference>
<protein>
    <submittedName>
        <fullName evidence="2">EAL domain-containing protein</fullName>
    </submittedName>
</protein>
<dbReference type="Gene3D" id="3.20.20.450">
    <property type="entry name" value="EAL domain"/>
    <property type="match status" value="1"/>
</dbReference>
<dbReference type="PANTHER" id="PTHR33121:SF82">
    <property type="entry name" value="SIGNAL TRANSDUCTION PROTEIN CONTAINING A EAL DOMAIN"/>
    <property type="match status" value="1"/>
</dbReference>
<dbReference type="Pfam" id="PF00563">
    <property type="entry name" value="EAL"/>
    <property type="match status" value="1"/>
</dbReference>
<comment type="caution">
    <text evidence="2">The sequence shown here is derived from an EMBL/GenBank/DDBJ whole genome shotgun (WGS) entry which is preliminary data.</text>
</comment>
<dbReference type="InterPro" id="IPR001633">
    <property type="entry name" value="EAL_dom"/>
</dbReference>
<dbReference type="Pfam" id="PF10388">
    <property type="entry name" value="YkuI_C"/>
    <property type="match status" value="1"/>
</dbReference>
<dbReference type="GO" id="GO:0071111">
    <property type="term" value="F:cyclic-guanylate-specific phosphodiesterase activity"/>
    <property type="evidence" value="ECO:0007669"/>
    <property type="project" value="InterPro"/>
</dbReference>
<dbReference type="EMBL" id="WBOS01000002">
    <property type="protein sequence ID" value="KAB2337329.1"/>
    <property type="molecule type" value="Genomic_DNA"/>
</dbReference>
<accession>A0A6L3V9Q6</accession>
<dbReference type="InterPro" id="IPR029151">
    <property type="entry name" value="Sensor-like_sf"/>
</dbReference>
<dbReference type="PANTHER" id="PTHR33121">
    <property type="entry name" value="CYCLIC DI-GMP PHOSPHODIESTERASE PDEF"/>
    <property type="match status" value="1"/>
</dbReference>
<gene>
    <name evidence="2" type="ORF">F7731_06870</name>
</gene>
<name>A0A6L3V9Q6_9BACI</name>
<dbReference type="OrthoDB" id="1673646at2"/>
<evidence type="ECO:0000313" key="2">
    <source>
        <dbReference type="EMBL" id="KAB2337329.1"/>
    </source>
</evidence>
<dbReference type="SUPFAM" id="SSF103190">
    <property type="entry name" value="Sensory domain-like"/>
    <property type="match status" value="1"/>
</dbReference>
<dbReference type="AlphaFoldDB" id="A0A6L3V9Q6"/>
<dbReference type="PROSITE" id="PS50883">
    <property type="entry name" value="EAL"/>
    <property type="match status" value="1"/>
</dbReference>
<organism evidence="2 3">
    <name type="scientific">Cytobacillus depressus</name>
    <dbReference type="NCBI Taxonomy" id="1602942"/>
    <lineage>
        <taxon>Bacteria</taxon>
        <taxon>Bacillati</taxon>
        <taxon>Bacillota</taxon>
        <taxon>Bacilli</taxon>
        <taxon>Bacillales</taxon>
        <taxon>Bacillaceae</taxon>
        <taxon>Cytobacillus</taxon>
    </lineage>
</organism>
<feature type="domain" description="EAL" evidence="1">
    <location>
        <begin position="1"/>
        <end position="249"/>
    </location>
</feature>
<dbReference type="Gene3D" id="3.30.450.20">
    <property type="entry name" value="PAS domain"/>
    <property type="match status" value="1"/>
</dbReference>
<dbReference type="SMART" id="SM00052">
    <property type="entry name" value="EAL"/>
    <property type="match status" value="1"/>
</dbReference>
<dbReference type="RefSeq" id="WP_151534021.1">
    <property type="nucleotide sequence ID" value="NZ_WBOS01000002.1"/>
</dbReference>
<evidence type="ECO:0000313" key="3">
    <source>
        <dbReference type="Proteomes" id="UP000481030"/>
    </source>
</evidence>
<reference evidence="2 3" key="1">
    <citation type="journal article" date="2016" name="Antonie Van Leeuwenhoek">
        <title>Bacillus depressus sp. nov., isolated from soil of a sunflower field.</title>
        <authorList>
            <person name="Wei X."/>
            <person name="Xin D."/>
            <person name="Xin Y."/>
            <person name="Zhang H."/>
            <person name="Wang T."/>
            <person name="Zhang J."/>
        </authorList>
    </citation>
    <scope>NUCLEOTIDE SEQUENCE [LARGE SCALE GENOMIC DNA]</scope>
    <source>
        <strain evidence="2 3">BZ1</strain>
    </source>
</reference>
<dbReference type="CDD" id="cd01948">
    <property type="entry name" value="EAL"/>
    <property type="match status" value="1"/>
</dbReference>
<keyword evidence="3" id="KW-1185">Reference proteome</keyword>
<dbReference type="InterPro" id="IPR018842">
    <property type="entry name" value="YkuI_C"/>
</dbReference>
<dbReference type="Gene3D" id="1.20.5.170">
    <property type="match status" value="1"/>
</dbReference>
<dbReference type="SUPFAM" id="SSF141868">
    <property type="entry name" value="EAL domain-like"/>
    <property type="match status" value="1"/>
</dbReference>
<sequence length="405" mass="47870">MDALEILTDLDNVFPFFQPIFSADEHRVIGYEILGRYLSGDGIISLGPLFLDENIPEEYRLEIDHAVLKKALEKALSLEDDVLLFINKDADLLMYENAESFLSILFEYQEKGIELRRIVLESTERVYRGEVEQLDHLLNYIRTYGIKIAIDNKGNERSHLDRIGQIAPNILKVDLNELRSTNSAHVLHDILFSISLLARKIGATLLFKNIEMVYQLQFAWRNGGRYYQGFYLQKPAEEFVNRDILKENLRDKCHQFMNYEKRKLEALYRVTEEFNDRLTLFLQTKNRKMLPYEELIKELSLHLNDVAFRLYICDENGFQKSANIFKDENGWRIQPEYLQKNWSWRPYFLENIMKMKKEKKGIISDLYSDVETGESIRTISYPLNSIDYIFIDLSYNFLYEHDGLL</sequence>
<dbReference type="Proteomes" id="UP000481030">
    <property type="component" value="Unassembled WGS sequence"/>
</dbReference>
<proteinExistence type="predicted"/>
<evidence type="ECO:0000259" key="1">
    <source>
        <dbReference type="PROSITE" id="PS50883"/>
    </source>
</evidence>
<dbReference type="InterPro" id="IPR035919">
    <property type="entry name" value="EAL_sf"/>
</dbReference>